<gene>
    <name evidence="1" type="ORF">EYF80_053063</name>
</gene>
<comment type="caution">
    <text evidence="1">The sequence shown here is derived from an EMBL/GenBank/DDBJ whole genome shotgun (WGS) entry which is preliminary data.</text>
</comment>
<evidence type="ECO:0000313" key="2">
    <source>
        <dbReference type="Proteomes" id="UP000314294"/>
    </source>
</evidence>
<dbReference type="AlphaFoldDB" id="A0A4Z2F682"/>
<reference evidence="1 2" key="1">
    <citation type="submission" date="2019-03" db="EMBL/GenBank/DDBJ databases">
        <title>First draft genome of Liparis tanakae, snailfish: a comprehensive survey of snailfish specific genes.</title>
        <authorList>
            <person name="Kim W."/>
            <person name="Song I."/>
            <person name="Jeong J.-H."/>
            <person name="Kim D."/>
            <person name="Kim S."/>
            <person name="Ryu S."/>
            <person name="Song J.Y."/>
            <person name="Lee S.K."/>
        </authorList>
    </citation>
    <scope>NUCLEOTIDE SEQUENCE [LARGE SCALE GENOMIC DNA]</scope>
    <source>
        <tissue evidence="1">Muscle</tissue>
    </source>
</reference>
<sequence>MKSLQRCVEAHLHVLVSFRTIWADGGEKVGEGKVGERRRLLPPLDQELVLLSVGRCLLPSVEPLKRF</sequence>
<dbReference type="Proteomes" id="UP000314294">
    <property type="component" value="Unassembled WGS sequence"/>
</dbReference>
<evidence type="ECO:0000313" key="1">
    <source>
        <dbReference type="EMBL" id="TNN36766.1"/>
    </source>
</evidence>
<accession>A0A4Z2F682</accession>
<protein>
    <submittedName>
        <fullName evidence="1">Uncharacterized protein</fullName>
    </submittedName>
</protein>
<organism evidence="1 2">
    <name type="scientific">Liparis tanakae</name>
    <name type="common">Tanaka's snailfish</name>
    <dbReference type="NCBI Taxonomy" id="230148"/>
    <lineage>
        <taxon>Eukaryota</taxon>
        <taxon>Metazoa</taxon>
        <taxon>Chordata</taxon>
        <taxon>Craniata</taxon>
        <taxon>Vertebrata</taxon>
        <taxon>Euteleostomi</taxon>
        <taxon>Actinopterygii</taxon>
        <taxon>Neopterygii</taxon>
        <taxon>Teleostei</taxon>
        <taxon>Neoteleostei</taxon>
        <taxon>Acanthomorphata</taxon>
        <taxon>Eupercaria</taxon>
        <taxon>Perciformes</taxon>
        <taxon>Cottioidei</taxon>
        <taxon>Cottales</taxon>
        <taxon>Liparidae</taxon>
        <taxon>Liparis</taxon>
    </lineage>
</organism>
<name>A0A4Z2F682_9TELE</name>
<proteinExistence type="predicted"/>
<dbReference type="EMBL" id="SRLO01001574">
    <property type="protein sequence ID" value="TNN36766.1"/>
    <property type="molecule type" value="Genomic_DNA"/>
</dbReference>
<keyword evidence="2" id="KW-1185">Reference proteome</keyword>